<keyword evidence="2" id="KW-1185">Reference proteome</keyword>
<sequence length="166" mass="18646">MTKEVDPSDKELVYLLGSMVRNAGSLEFMLRLLVGGLSGSAHGSLIAAGEGVSRLIDLSQALAKAQPDMTPGRLEALNGILSRCRAAFSRRDQYVHGLWTVSHGTQEWSTWRSRRNKPEPYRQPAQEHDLRELGETMSQLYVEISAWQWKPKREQILAMGPLVDEE</sequence>
<protein>
    <submittedName>
        <fullName evidence="1">Uncharacterized protein</fullName>
    </submittedName>
</protein>
<gene>
    <name evidence="1" type="ORF">SGFS_048620</name>
</gene>
<evidence type="ECO:0000313" key="1">
    <source>
        <dbReference type="EMBL" id="BBC33568.1"/>
    </source>
</evidence>
<name>A0ABM8HKX1_9ACTN</name>
<reference evidence="1 2" key="2">
    <citation type="journal article" date="2023" name="ChemBioChem">
        <title>Acyltransferase Domain Exchange between Two Independent Type I Polyketide Synthases in the Same Producer Strain of Macrolide Antibiotics.</title>
        <authorList>
            <person name="Kudo F."/>
            <person name="Kishikawa K."/>
            <person name="Tsuboi K."/>
            <person name="Kido T."/>
            <person name="Usui T."/>
            <person name="Hashimoto J."/>
            <person name="Shin-Ya K."/>
            <person name="Miyanaga A."/>
            <person name="Eguchi T."/>
        </authorList>
    </citation>
    <scope>NUCLEOTIDE SEQUENCE [LARGE SCALE GENOMIC DNA]</scope>
    <source>
        <strain evidence="1 2">A-8890</strain>
    </source>
</reference>
<proteinExistence type="predicted"/>
<dbReference type="EMBL" id="AP018448">
    <property type="protein sequence ID" value="BBC33568.1"/>
    <property type="molecule type" value="Genomic_DNA"/>
</dbReference>
<accession>A0ABM8HKX1</accession>
<reference evidence="1 2" key="1">
    <citation type="journal article" date="2010" name="ChemBioChem">
        <title>Cloning and characterization of the biosynthetic gene cluster of 16-membered macrolide antibiotic FD-891: involvement of a dual functional cytochrome P450 monooxygenase catalyzing epoxidation and hydroxylation.</title>
        <authorList>
            <person name="Kudo F."/>
            <person name="Motegi A."/>
            <person name="Mizoue K."/>
            <person name="Eguchi T."/>
        </authorList>
    </citation>
    <scope>NUCLEOTIDE SEQUENCE [LARGE SCALE GENOMIC DNA]</scope>
    <source>
        <strain evidence="1 2">A-8890</strain>
    </source>
</reference>
<evidence type="ECO:0000313" key="2">
    <source>
        <dbReference type="Proteomes" id="UP001321542"/>
    </source>
</evidence>
<dbReference type="Proteomes" id="UP001321542">
    <property type="component" value="Chromosome"/>
</dbReference>
<dbReference type="RefSeq" id="WP_286253150.1">
    <property type="nucleotide sequence ID" value="NZ_AP018448.1"/>
</dbReference>
<organism evidence="1 2">
    <name type="scientific">Streptomyces graminofaciens</name>
    <dbReference type="NCBI Taxonomy" id="68212"/>
    <lineage>
        <taxon>Bacteria</taxon>
        <taxon>Bacillati</taxon>
        <taxon>Actinomycetota</taxon>
        <taxon>Actinomycetes</taxon>
        <taxon>Kitasatosporales</taxon>
        <taxon>Streptomycetaceae</taxon>
        <taxon>Streptomyces</taxon>
    </lineage>
</organism>